<dbReference type="Proteomes" id="UP001239445">
    <property type="component" value="Unassembled WGS sequence"/>
</dbReference>
<organism evidence="7 8">
    <name type="scientific">Echria macrotheca</name>
    <dbReference type="NCBI Taxonomy" id="438768"/>
    <lineage>
        <taxon>Eukaryota</taxon>
        <taxon>Fungi</taxon>
        <taxon>Dikarya</taxon>
        <taxon>Ascomycota</taxon>
        <taxon>Pezizomycotina</taxon>
        <taxon>Sordariomycetes</taxon>
        <taxon>Sordariomycetidae</taxon>
        <taxon>Sordariales</taxon>
        <taxon>Schizotheciaceae</taxon>
        <taxon>Echria</taxon>
    </lineage>
</organism>
<dbReference type="GO" id="GO:0008270">
    <property type="term" value="F:zinc ion binding"/>
    <property type="evidence" value="ECO:0007669"/>
    <property type="project" value="UniProtKB-KW"/>
</dbReference>
<name>A0AAJ0BMA8_9PEZI</name>
<evidence type="ECO:0000313" key="8">
    <source>
        <dbReference type="Proteomes" id="UP001239445"/>
    </source>
</evidence>
<evidence type="ECO:0000256" key="4">
    <source>
        <dbReference type="PROSITE-ProRule" id="PRU00134"/>
    </source>
</evidence>
<gene>
    <name evidence="7" type="ORF">QBC47DRAFT_367633</name>
</gene>
<dbReference type="Pfam" id="PF01753">
    <property type="entry name" value="zf-MYND"/>
    <property type="match status" value="1"/>
</dbReference>
<dbReference type="PROSITE" id="PS01360">
    <property type="entry name" value="ZF_MYND_1"/>
    <property type="match status" value="1"/>
</dbReference>
<sequence length="242" mass="26715">MFHTSPHSHIQFTLHNSTPSPPKTLASNHLEILDHLTIITPSIYLTKMPLPNFKDETTFPTFTACPSHHPLALLDKDYFLLAQVKDDMTITKPTLVLTDRSGAPFALVFDGLDRDALDLKKLGLRKGNTAVIPRAVRTPPREEGKRGFVSVPLGSAGDVRAIPGPLERVLAVGERLNFRENGDEVEEEEGCAGCGEREKELMRCTGCGGVRYCSKECQVKGWADGHKGECKVIKAIREIWGE</sequence>
<proteinExistence type="predicted"/>
<dbReference type="SUPFAM" id="SSF144232">
    <property type="entry name" value="HIT/MYND zinc finger-like"/>
    <property type="match status" value="1"/>
</dbReference>
<evidence type="ECO:0000313" key="7">
    <source>
        <dbReference type="EMBL" id="KAK1760600.1"/>
    </source>
</evidence>
<feature type="region of interest" description="Disordered" evidence="5">
    <location>
        <begin position="1"/>
        <end position="20"/>
    </location>
</feature>
<reference evidence="7" key="1">
    <citation type="submission" date="2023-06" db="EMBL/GenBank/DDBJ databases">
        <title>Genome-scale phylogeny and comparative genomics of the fungal order Sordariales.</title>
        <authorList>
            <consortium name="Lawrence Berkeley National Laboratory"/>
            <person name="Hensen N."/>
            <person name="Bonometti L."/>
            <person name="Westerberg I."/>
            <person name="Brannstrom I.O."/>
            <person name="Guillou S."/>
            <person name="Cros-Aarteil S."/>
            <person name="Calhoun S."/>
            <person name="Haridas S."/>
            <person name="Kuo A."/>
            <person name="Mondo S."/>
            <person name="Pangilinan J."/>
            <person name="Riley R."/>
            <person name="Labutti K."/>
            <person name="Andreopoulos B."/>
            <person name="Lipzen A."/>
            <person name="Chen C."/>
            <person name="Yanf M."/>
            <person name="Daum C."/>
            <person name="Ng V."/>
            <person name="Clum A."/>
            <person name="Steindorff A."/>
            <person name="Ohm R."/>
            <person name="Martin F."/>
            <person name="Silar P."/>
            <person name="Natvig D."/>
            <person name="Lalanne C."/>
            <person name="Gautier V."/>
            <person name="Ament-Velasquez S.L."/>
            <person name="Kruys A."/>
            <person name="Hutchinson M.I."/>
            <person name="Powell A.J."/>
            <person name="Barry K."/>
            <person name="Miller A.N."/>
            <person name="Grigoriev I.V."/>
            <person name="Debuchy R."/>
            <person name="Gladieux P."/>
            <person name="Thoren M.H."/>
            <person name="Johannesson H."/>
        </authorList>
    </citation>
    <scope>NUCLEOTIDE SEQUENCE</scope>
    <source>
        <strain evidence="7">PSN4</strain>
    </source>
</reference>
<dbReference type="AlphaFoldDB" id="A0AAJ0BMA8"/>
<dbReference type="InterPro" id="IPR002893">
    <property type="entry name" value="Znf_MYND"/>
</dbReference>
<dbReference type="Gene3D" id="6.10.140.2220">
    <property type="match status" value="1"/>
</dbReference>
<keyword evidence="1" id="KW-0479">Metal-binding</keyword>
<evidence type="ECO:0000256" key="3">
    <source>
        <dbReference type="ARBA" id="ARBA00022833"/>
    </source>
</evidence>
<evidence type="ECO:0000259" key="6">
    <source>
        <dbReference type="PROSITE" id="PS50865"/>
    </source>
</evidence>
<dbReference type="EMBL" id="MU839827">
    <property type="protein sequence ID" value="KAK1760600.1"/>
    <property type="molecule type" value="Genomic_DNA"/>
</dbReference>
<evidence type="ECO:0000256" key="5">
    <source>
        <dbReference type="SAM" id="MobiDB-lite"/>
    </source>
</evidence>
<feature type="domain" description="MYND-type" evidence="6">
    <location>
        <begin position="191"/>
        <end position="230"/>
    </location>
</feature>
<keyword evidence="2 4" id="KW-0863">Zinc-finger</keyword>
<keyword evidence="8" id="KW-1185">Reference proteome</keyword>
<comment type="caution">
    <text evidence="7">The sequence shown here is derived from an EMBL/GenBank/DDBJ whole genome shotgun (WGS) entry which is preliminary data.</text>
</comment>
<protein>
    <recommendedName>
        <fullName evidence="6">MYND-type domain-containing protein</fullName>
    </recommendedName>
</protein>
<evidence type="ECO:0000256" key="1">
    <source>
        <dbReference type="ARBA" id="ARBA00022723"/>
    </source>
</evidence>
<dbReference type="PROSITE" id="PS50865">
    <property type="entry name" value="ZF_MYND_2"/>
    <property type="match status" value="1"/>
</dbReference>
<feature type="compositionally biased region" description="Polar residues" evidence="5">
    <location>
        <begin position="1"/>
        <end position="18"/>
    </location>
</feature>
<accession>A0AAJ0BMA8</accession>
<evidence type="ECO:0000256" key="2">
    <source>
        <dbReference type="ARBA" id="ARBA00022771"/>
    </source>
</evidence>
<keyword evidence="3" id="KW-0862">Zinc</keyword>